<dbReference type="AlphaFoldDB" id="A0A6L5G6K7"/>
<dbReference type="EMBL" id="WIAO01000005">
    <property type="protein sequence ID" value="MQM25253.1"/>
    <property type="molecule type" value="Genomic_DNA"/>
</dbReference>
<accession>A0A6L5G6K7</accession>
<name>A0A6L5G6K7_9ACTN</name>
<dbReference type="RefSeq" id="WP_153024404.1">
    <property type="nucleotide sequence ID" value="NZ_WIAO01000005.1"/>
</dbReference>
<dbReference type="GO" id="GO:0043138">
    <property type="term" value="F:3'-5' DNA helicase activity"/>
    <property type="evidence" value="ECO:0007669"/>
    <property type="project" value="TreeGrafter"/>
</dbReference>
<gene>
    <name evidence="1" type="ORF">GFD30_06670</name>
</gene>
<keyword evidence="2" id="KW-1185">Reference proteome</keyword>
<comment type="caution">
    <text evidence="1">The sequence shown here is derived from an EMBL/GenBank/DDBJ whole genome shotgun (WGS) entry which is preliminary data.</text>
</comment>
<reference evidence="1 2" key="1">
    <citation type="submission" date="2019-10" db="EMBL/GenBank/DDBJ databases">
        <title>Glycomyces albidus sp. nov., a novel actinomycete isolated from rhizosphere soil of wheat (Triticum aestivum L.).</title>
        <authorList>
            <person name="Qian L."/>
        </authorList>
    </citation>
    <scope>NUCLEOTIDE SEQUENCE [LARGE SCALE GENOMIC DNA]</scope>
    <source>
        <strain evidence="1 2">NEAU-7082</strain>
    </source>
</reference>
<dbReference type="Pfam" id="PF13245">
    <property type="entry name" value="AAA_19"/>
    <property type="match status" value="1"/>
</dbReference>
<dbReference type="InterPro" id="IPR027417">
    <property type="entry name" value="P-loop_NTPase"/>
</dbReference>
<organism evidence="1 2">
    <name type="scientific">Glycomyces albidus</name>
    <dbReference type="NCBI Taxonomy" id="2656774"/>
    <lineage>
        <taxon>Bacteria</taxon>
        <taxon>Bacillati</taxon>
        <taxon>Actinomycetota</taxon>
        <taxon>Actinomycetes</taxon>
        <taxon>Glycomycetales</taxon>
        <taxon>Glycomycetaceae</taxon>
        <taxon>Glycomyces</taxon>
    </lineage>
</organism>
<evidence type="ECO:0000313" key="1">
    <source>
        <dbReference type="EMBL" id="MQM25253.1"/>
    </source>
</evidence>
<proteinExistence type="predicted"/>
<dbReference type="Gene3D" id="3.40.50.300">
    <property type="entry name" value="P-loop containing nucleotide triphosphate hydrolases"/>
    <property type="match status" value="1"/>
</dbReference>
<dbReference type="Proteomes" id="UP000477750">
    <property type="component" value="Unassembled WGS sequence"/>
</dbReference>
<dbReference type="InterPro" id="IPR000212">
    <property type="entry name" value="DNA_helicase_UvrD/REP"/>
</dbReference>
<evidence type="ECO:0000313" key="2">
    <source>
        <dbReference type="Proteomes" id="UP000477750"/>
    </source>
</evidence>
<dbReference type="GO" id="GO:0003677">
    <property type="term" value="F:DNA binding"/>
    <property type="evidence" value="ECO:0007669"/>
    <property type="project" value="InterPro"/>
</dbReference>
<dbReference type="GO" id="GO:0000725">
    <property type="term" value="P:recombinational repair"/>
    <property type="evidence" value="ECO:0007669"/>
    <property type="project" value="TreeGrafter"/>
</dbReference>
<dbReference type="PANTHER" id="PTHR11070:SF2">
    <property type="entry name" value="ATP-DEPENDENT DNA HELICASE SRS2"/>
    <property type="match status" value="1"/>
</dbReference>
<protein>
    <submittedName>
        <fullName evidence="1">AAA family ATPase</fullName>
    </submittedName>
</protein>
<dbReference type="SUPFAM" id="SSF52540">
    <property type="entry name" value="P-loop containing nucleoside triphosphate hydrolases"/>
    <property type="match status" value="1"/>
</dbReference>
<dbReference type="PANTHER" id="PTHR11070">
    <property type="entry name" value="UVRD / RECB / PCRA DNA HELICASE FAMILY MEMBER"/>
    <property type="match status" value="1"/>
</dbReference>
<sequence>MDRNTSNLTAEHQLTSALDDVLEAVRSKRSFKLEAGAGSGKTHALIIALQEVLDNRSSYLDRRDQKIACITYTNTAKDEIVERLGENDSVFVDTLHGFLWELISPYQKVLSRLVLAMEKWQSLIEPGTTSDKIQVKYSLGIRRLTDDVAYLHHDDIPLLAKEMFKIKRFRALTTDRYPIIFIDEYQDTPKGLIETMLTSMADDLRKPVFGFFGDDWQQIYDNTCGTVSDPMLLNISNQANFRSSRSVVAFLNRLRPELPQFPSSEATEGSVLAFHTNGWNGERLKGQWKGQVPHDVSRAALRLVLEELSECWGSGSLADTKVLMLTHTGIANELGYGSLPSIFKYNDSFAKKENDVVAFLVDVLEPALAAYRSRQYGKLFDIIGGTKPLISNKNERTAWSSLLAHLDDLRSTGSVGDIIDILLTQRLFSTPDALVRLQRGLTELLDSSGDQEAQEWPRRILEYQQFRDVDYSEVVALSNFISSSTVFSTQHNVKGDEFSNVVVVVGRGWSKYDFADMLLSYSNGPGSKSVVKPSFVRSRNLFYVASSRARVNLAFLFAQELSNEVVDLLSAWIGEKRVRSVNF</sequence>
<dbReference type="GO" id="GO:0005524">
    <property type="term" value="F:ATP binding"/>
    <property type="evidence" value="ECO:0007669"/>
    <property type="project" value="InterPro"/>
</dbReference>